<sequence>MLVTLMLVPGVVEKQLNSLAASSSHNEPSNKSHNNVAKGKNVMVESPNPDQMPDKGKVFRDLFESTSGVGNFEKIQQCEVEVKLVQRKNILYKEVDNKVSFIQGVV</sequence>
<gene>
    <name evidence="2" type="ORF">ACH5RR_008644</name>
</gene>
<name>A0ABD3AFS1_9GENT</name>
<comment type="caution">
    <text evidence="2">The sequence shown here is derived from an EMBL/GenBank/DDBJ whole genome shotgun (WGS) entry which is preliminary data.</text>
</comment>
<reference evidence="2 3" key="1">
    <citation type="submission" date="2024-11" db="EMBL/GenBank/DDBJ databases">
        <title>A near-complete genome assembly of Cinchona calisaya.</title>
        <authorList>
            <person name="Lian D.C."/>
            <person name="Zhao X.W."/>
            <person name="Wei L."/>
        </authorList>
    </citation>
    <scope>NUCLEOTIDE SEQUENCE [LARGE SCALE GENOMIC DNA]</scope>
    <source>
        <tissue evidence="2">Nenye</tissue>
    </source>
</reference>
<dbReference type="AlphaFoldDB" id="A0ABD3AFS1"/>
<proteinExistence type="predicted"/>
<feature type="region of interest" description="Disordered" evidence="1">
    <location>
        <begin position="19"/>
        <end position="54"/>
    </location>
</feature>
<organism evidence="2 3">
    <name type="scientific">Cinchona calisaya</name>
    <dbReference type="NCBI Taxonomy" id="153742"/>
    <lineage>
        <taxon>Eukaryota</taxon>
        <taxon>Viridiplantae</taxon>
        <taxon>Streptophyta</taxon>
        <taxon>Embryophyta</taxon>
        <taxon>Tracheophyta</taxon>
        <taxon>Spermatophyta</taxon>
        <taxon>Magnoliopsida</taxon>
        <taxon>eudicotyledons</taxon>
        <taxon>Gunneridae</taxon>
        <taxon>Pentapetalae</taxon>
        <taxon>asterids</taxon>
        <taxon>lamiids</taxon>
        <taxon>Gentianales</taxon>
        <taxon>Rubiaceae</taxon>
        <taxon>Cinchonoideae</taxon>
        <taxon>Cinchoneae</taxon>
        <taxon>Cinchona</taxon>
    </lineage>
</organism>
<feature type="compositionally biased region" description="Polar residues" evidence="1">
    <location>
        <begin position="19"/>
        <end position="35"/>
    </location>
</feature>
<accession>A0ABD3AFS1</accession>
<keyword evidence="3" id="KW-1185">Reference proteome</keyword>
<dbReference type="EMBL" id="JBJUIK010000004">
    <property type="protein sequence ID" value="KAL3529322.1"/>
    <property type="molecule type" value="Genomic_DNA"/>
</dbReference>
<dbReference type="Proteomes" id="UP001630127">
    <property type="component" value="Unassembled WGS sequence"/>
</dbReference>
<evidence type="ECO:0000313" key="3">
    <source>
        <dbReference type="Proteomes" id="UP001630127"/>
    </source>
</evidence>
<protein>
    <submittedName>
        <fullName evidence="2">Uncharacterized protein</fullName>
    </submittedName>
</protein>
<evidence type="ECO:0000256" key="1">
    <source>
        <dbReference type="SAM" id="MobiDB-lite"/>
    </source>
</evidence>
<evidence type="ECO:0000313" key="2">
    <source>
        <dbReference type="EMBL" id="KAL3529322.1"/>
    </source>
</evidence>